<keyword evidence="4 13" id="KW-0812">Transmembrane</keyword>
<feature type="repeat" description="WD" evidence="11">
    <location>
        <begin position="234"/>
        <end position="262"/>
    </location>
</feature>
<evidence type="ECO:0000256" key="7">
    <source>
        <dbReference type="ARBA" id="ARBA00022892"/>
    </source>
</evidence>
<evidence type="ECO:0000256" key="13">
    <source>
        <dbReference type="SAM" id="Phobius"/>
    </source>
</evidence>
<dbReference type="GO" id="GO:0006888">
    <property type="term" value="P:endoplasmic reticulum to Golgi vesicle-mediated transport"/>
    <property type="evidence" value="ECO:0007669"/>
    <property type="project" value="TreeGrafter"/>
</dbReference>
<accession>A0A8J5CI12</accession>
<dbReference type="GO" id="GO:0015031">
    <property type="term" value="P:protein transport"/>
    <property type="evidence" value="ECO:0007669"/>
    <property type="project" value="UniProtKB-KW"/>
</dbReference>
<feature type="compositionally biased region" description="Basic and acidic residues" evidence="12">
    <location>
        <begin position="147"/>
        <end position="161"/>
    </location>
</feature>
<keyword evidence="3 11" id="KW-0853">WD repeat</keyword>
<comment type="subcellular location">
    <subcellularLocation>
        <location evidence="1">Endoplasmic reticulum membrane</location>
        <topology evidence="1">Single-pass membrane protein</topology>
    </subcellularLocation>
</comment>
<dbReference type="InterPro" id="IPR019775">
    <property type="entry name" value="WD40_repeat_CS"/>
</dbReference>
<evidence type="ECO:0000313" key="15">
    <source>
        <dbReference type="Proteomes" id="UP000770661"/>
    </source>
</evidence>
<evidence type="ECO:0000256" key="6">
    <source>
        <dbReference type="ARBA" id="ARBA00022824"/>
    </source>
</evidence>
<dbReference type="InterPro" id="IPR001680">
    <property type="entry name" value="WD40_rpt"/>
</dbReference>
<dbReference type="InterPro" id="IPR045260">
    <property type="entry name" value="Sec12-like"/>
</dbReference>
<evidence type="ECO:0000256" key="12">
    <source>
        <dbReference type="SAM" id="MobiDB-lite"/>
    </source>
</evidence>
<dbReference type="SUPFAM" id="SSF50978">
    <property type="entry name" value="WD40 repeat-like"/>
    <property type="match status" value="1"/>
</dbReference>
<evidence type="ECO:0000313" key="14">
    <source>
        <dbReference type="EMBL" id="KAG0711900.1"/>
    </source>
</evidence>
<name>A0A8J5CI12_CHIOP</name>
<dbReference type="GO" id="GO:0005085">
    <property type="term" value="F:guanyl-nucleotide exchange factor activity"/>
    <property type="evidence" value="ECO:0007669"/>
    <property type="project" value="InterPro"/>
</dbReference>
<dbReference type="PANTHER" id="PTHR23284">
    <property type="entry name" value="PROLACTIN REGULATORY ELEMENT BINDING PROTEIN"/>
    <property type="match status" value="1"/>
</dbReference>
<evidence type="ECO:0000256" key="11">
    <source>
        <dbReference type="PROSITE-ProRule" id="PRU00221"/>
    </source>
</evidence>
<keyword evidence="15" id="KW-1185">Reference proteome</keyword>
<dbReference type="InterPro" id="IPR036322">
    <property type="entry name" value="WD40_repeat_dom_sf"/>
</dbReference>
<dbReference type="Pfam" id="PF00400">
    <property type="entry name" value="WD40"/>
    <property type="match status" value="2"/>
</dbReference>
<dbReference type="GO" id="GO:0005789">
    <property type="term" value="C:endoplasmic reticulum membrane"/>
    <property type="evidence" value="ECO:0007669"/>
    <property type="project" value="UniProtKB-SubCell"/>
</dbReference>
<sequence>MLISRRRLTQCTPLRKVDVCICGSWYTMSTVKKCDNVANLTYPSYAVAAVGGRHVVVGGGGGAAKTGIKNQFDVYELYHNGNQTVGERVLSYDVGDDCITNMVAWPGAITAATSVKTAPVITLAIGQEEKCVIMKLKPALGAMKKEEVTLQHSSKGKDKGHTAGLRKRRISEKSAEEGSTEKEEISEEKKRRRSLNTTIRGTKYFTFDAEKLSSTQTVFKNKEEEVYQKCCGISPDYKFLVTGGTDGYLRIWNLPDMKKERQIKAHDKEVDALDIRPDCKQIVSVCKPTYECCVWNLKDGKKVTHVVLQTNGVKYKCFRARYGIVEGNYQQTKLFTISNPVMGSKNPSIVSKWCGKTYKQERTKDLSGSLSSLALSDNGQYLATGTMRGSVYILIAFSLQQLRVIEEAHSTFVTGLEWLPTHNKVSQMVRGYSDASVLSISCDNSLKIHHIPRPGMVPVWVVAILATVVLCFAFLLANLLGL</sequence>
<evidence type="ECO:0000256" key="9">
    <source>
        <dbReference type="ARBA" id="ARBA00022989"/>
    </source>
</evidence>
<feature type="transmembrane region" description="Helical" evidence="13">
    <location>
        <begin position="457"/>
        <end position="480"/>
    </location>
</feature>
<proteinExistence type="predicted"/>
<comment type="caution">
    <text evidence="14">The sequence shown here is derived from an EMBL/GenBank/DDBJ whole genome shotgun (WGS) entry which is preliminary data.</text>
</comment>
<dbReference type="PROSITE" id="PS50082">
    <property type="entry name" value="WD_REPEATS_2"/>
    <property type="match status" value="1"/>
</dbReference>
<evidence type="ECO:0000256" key="8">
    <source>
        <dbReference type="ARBA" id="ARBA00022927"/>
    </source>
</evidence>
<keyword evidence="10 13" id="KW-0472">Membrane</keyword>
<dbReference type="InterPro" id="IPR015943">
    <property type="entry name" value="WD40/YVTN_repeat-like_dom_sf"/>
</dbReference>
<dbReference type="PROSITE" id="PS00678">
    <property type="entry name" value="WD_REPEATS_1"/>
    <property type="match status" value="1"/>
</dbReference>
<dbReference type="OrthoDB" id="2013972at2759"/>
<reference evidence="14" key="1">
    <citation type="submission" date="2020-07" db="EMBL/GenBank/DDBJ databases">
        <title>The High-quality genome of the commercially important snow crab, Chionoecetes opilio.</title>
        <authorList>
            <person name="Jeong J.-H."/>
            <person name="Ryu S."/>
        </authorList>
    </citation>
    <scope>NUCLEOTIDE SEQUENCE</scope>
    <source>
        <strain evidence="14">MADBK_172401_WGS</strain>
        <tissue evidence="14">Digestive gland</tissue>
    </source>
</reference>
<keyword evidence="9 13" id="KW-1133">Transmembrane helix</keyword>
<dbReference type="Gene3D" id="2.130.10.10">
    <property type="entry name" value="YVTN repeat-like/Quinoprotein amine dehydrogenase"/>
    <property type="match status" value="1"/>
</dbReference>
<feature type="region of interest" description="Disordered" evidence="12">
    <location>
        <begin position="147"/>
        <end position="193"/>
    </location>
</feature>
<dbReference type="SMART" id="SM00320">
    <property type="entry name" value="WD40"/>
    <property type="match status" value="4"/>
</dbReference>
<feature type="compositionally biased region" description="Basic and acidic residues" evidence="12">
    <location>
        <begin position="171"/>
        <end position="189"/>
    </location>
</feature>
<organism evidence="14 15">
    <name type="scientific">Chionoecetes opilio</name>
    <name type="common">Atlantic snow crab</name>
    <name type="synonym">Cancer opilio</name>
    <dbReference type="NCBI Taxonomy" id="41210"/>
    <lineage>
        <taxon>Eukaryota</taxon>
        <taxon>Metazoa</taxon>
        <taxon>Ecdysozoa</taxon>
        <taxon>Arthropoda</taxon>
        <taxon>Crustacea</taxon>
        <taxon>Multicrustacea</taxon>
        <taxon>Malacostraca</taxon>
        <taxon>Eumalacostraca</taxon>
        <taxon>Eucarida</taxon>
        <taxon>Decapoda</taxon>
        <taxon>Pleocyemata</taxon>
        <taxon>Brachyura</taxon>
        <taxon>Eubrachyura</taxon>
        <taxon>Majoidea</taxon>
        <taxon>Majidae</taxon>
        <taxon>Chionoecetes</taxon>
    </lineage>
</organism>
<dbReference type="EMBL" id="JACEEZ010022913">
    <property type="protein sequence ID" value="KAG0711900.1"/>
    <property type="molecule type" value="Genomic_DNA"/>
</dbReference>
<keyword evidence="7" id="KW-0931">ER-Golgi transport</keyword>
<keyword evidence="8" id="KW-0653">Protein transport</keyword>
<evidence type="ECO:0000256" key="5">
    <source>
        <dbReference type="ARBA" id="ARBA00022737"/>
    </source>
</evidence>
<keyword evidence="5" id="KW-0677">Repeat</keyword>
<evidence type="ECO:0000256" key="10">
    <source>
        <dbReference type="ARBA" id="ARBA00023136"/>
    </source>
</evidence>
<dbReference type="Proteomes" id="UP000770661">
    <property type="component" value="Unassembled WGS sequence"/>
</dbReference>
<keyword evidence="2" id="KW-0813">Transport</keyword>
<keyword evidence="6" id="KW-0256">Endoplasmic reticulum</keyword>
<evidence type="ECO:0000256" key="3">
    <source>
        <dbReference type="ARBA" id="ARBA00022574"/>
    </source>
</evidence>
<protein>
    <submittedName>
        <fullName evidence="14">Prolactin regulatory element-binding protein</fullName>
    </submittedName>
</protein>
<evidence type="ECO:0000256" key="2">
    <source>
        <dbReference type="ARBA" id="ARBA00022448"/>
    </source>
</evidence>
<dbReference type="AlphaFoldDB" id="A0A8J5CI12"/>
<gene>
    <name evidence="14" type="primary">PREB</name>
    <name evidence="14" type="ORF">GWK47_019607</name>
</gene>
<dbReference type="GO" id="GO:0003400">
    <property type="term" value="P:regulation of COPII vesicle coating"/>
    <property type="evidence" value="ECO:0007669"/>
    <property type="project" value="TreeGrafter"/>
</dbReference>
<dbReference type="PANTHER" id="PTHR23284:SF0">
    <property type="entry name" value="PROLACTIN REGULATORY ELEMENT-BINDING PROTEIN"/>
    <property type="match status" value="1"/>
</dbReference>
<evidence type="ECO:0000256" key="1">
    <source>
        <dbReference type="ARBA" id="ARBA00004389"/>
    </source>
</evidence>
<evidence type="ECO:0000256" key="4">
    <source>
        <dbReference type="ARBA" id="ARBA00022692"/>
    </source>
</evidence>